<feature type="region of interest" description="Disordered" evidence="1">
    <location>
        <begin position="29"/>
        <end position="78"/>
    </location>
</feature>
<dbReference type="Proteomes" id="UP001177003">
    <property type="component" value="Chromosome 3"/>
</dbReference>
<organism evidence="2 3">
    <name type="scientific">Lactuca saligna</name>
    <name type="common">Willowleaf lettuce</name>
    <dbReference type="NCBI Taxonomy" id="75948"/>
    <lineage>
        <taxon>Eukaryota</taxon>
        <taxon>Viridiplantae</taxon>
        <taxon>Streptophyta</taxon>
        <taxon>Embryophyta</taxon>
        <taxon>Tracheophyta</taxon>
        <taxon>Spermatophyta</taxon>
        <taxon>Magnoliopsida</taxon>
        <taxon>eudicotyledons</taxon>
        <taxon>Gunneridae</taxon>
        <taxon>Pentapetalae</taxon>
        <taxon>asterids</taxon>
        <taxon>campanulids</taxon>
        <taxon>Asterales</taxon>
        <taxon>Asteraceae</taxon>
        <taxon>Cichorioideae</taxon>
        <taxon>Cichorieae</taxon>
        <taxon>Lactucinae</taxon>
        <taxon>Lactuca</taxon>
    </lineage>
</organism>
<sequence length="147" mass="17236">MKPMKQDMQSFKKQSEVFDAWSQQRKHLLKLSPHKSPVQSPLESPAQSPPKSPENPIEYEIISSEHSNNSPATRKKKRDWRVAKLVYKILHAQGVDTTFDETLIISWINPCRRLQDEDYVPHLTYSPLRENMYWDITLSPMELLQGF</sequence>
<accession>A0AA35YJ30</accession>
<gene>
    <name evidence="2" type="ORF">LSALG_LOCUS14889</name>
</gene>
<reference evidence="2" key="1">
    <citation type="submission" date="2023-04" db="EMBL/GenBank/DDBJ databases">
        <authorList>
            <person name="Vijverberg K."/>
            <person name="Xiong W."/>
            <person name="Schranz E."/>
        </authorList>
    </citation>
    <scope>NUCLEOTIDE SEQUENCE</scope>
</reference>
<name>A0AA35YJ30_LACSI</name>
<dbReference type="EMBL" id="OX465079">
    <property type="protein sequence ID" value="CAI9274833.1"/>
    <property type="molecule type" value="Genomic_DNA"/>
</dbReference>
<evidence type="ECO:0000313" key="2">
    <source>
        <dbReference type="EMBL" id="CAI9274833.1"/>
    </source>
</evidence>
<feature type="compositionally biased region" description="Polar residues" evidence="1">
    <location>
        <begin position="37"/>
        <end position="46"/>
    </location>
</feature>
<proteinExistence type="predicted"/>
<keyword evidence="3" id="KW-1185">Reference proteome</keyword>
<dbReference type="AlphaFoldDB" id="A0AA35YJ30"/>
<evidence type="ECO:0000256" key="1">
    <source>
        <dbReference type="SAM" id="MobiDB-lite"/>
    </source>
</evidence>
<protein>
    <submittedName>
        <fullName evidence="2">Uncharacterized protein</fullName>
    </submittedName>
</protein>
<evidence type="ECO:0000313" key="3">
    <source>
        <dbReference type="Proteomes" id="UP001177003"/>
    </source>
</evidence>